<dbReference type="InterPro" id="IPR002938">
    <property type="entry name" value="FAD-bd"/>
</dbReference>
<evidence type="ECO:0000256" key="3">
    <source>
        <dbReference type="ARBA" id="ARBA00022827"/>
    </source>
</evidence>
<feature type="signal peptide" evidence="7">
    <location>
        <begin position="1"/>
        <end position="21"/>
    </location>
</feature>
<dbReference type="GeneID" id="37044811"/>
<dbReference type="PRINTS" id="PR00420">
    <property type="entry name" value="RNGMNOXGNASE"/>
</dbReference>
<comment type="similarity">
    <text evidence="1">Belongs to the paxM FAD-dependent monooxygenase family.</text>
</comment>
<organism evidence="9 10">
    <name type="scientific">Acaromyces ingoldii</name>
    <dbReference type="NCBI Taxonomy" id="215250"/>
    <lineage>
        <taxon>Eukaryota</taxon>
        <taxon>Fungi</taxon>
        <taxon>Dikarya</taxon>
        <taxon>Basidiomycota</taxon>
        <taxon>Ustilaginomycotina</taxon>
        <taxon>Exobasidiomycetes</taxon>
        <taxon>Exobasidiales</taxon>
        <taxon>Cryptobasidiaceae</taxon>
        <taxon>Acaromyces</taxon>
    </lineage>
</organism>
<name>A0A316YDP0_9BASI</name>
<dbReference type="SUPFAM" id="SSF51905">
    <property type="entry name" value="FAD/NAD(P)-binding domain"/>
    <property type="match status" value="1"/>
</dbReference>
<reference evidence="9 10" key="1">
    <citation type="journal article" date="2018" name="Mol. Biol. Evol.">
        <title>Broad Genomic Sampling Reveals a Smut Pathogenic Ancestry of the Fungal Clade Ustilaginomycotina.</title>
        <authorList>
            <person name="Kijpornyongpan T."/>
            <person name="Mondo S.J."/>
            <person name="Barry K."/>
            <person name="Sandor L."/>
            <person name="Lee J."/>
            <person name="Lipzen A."/>
            <person name="Pangilinan J."/>
            <person name="LaButti K."/>
            <person name="Hainaut M."/>
            <person name="Henrissat B."/>
            <person name="Grigoriev I.V."/>
            <person name="Spatafora J.W."/>
            <person name="Aime M.C."/>
        </authorList>
    </citation>
    <scope>NUCLEOTIDE SEQUENCE [LARGE SCALE GENOMIC DNA]</scope>
    <source>
        <strain evidence="9 10">MCA 4198</strain>
    </source>
</reference>
<dbReference type="InParanoid" id="A0A316YDP0"/>
<dbReference type="OrthoDB" id="9993796at2759"/>
<feature type="chain" id="PRO_5016373659" evidence="7">
    <location>
        <begin position="22"/>
        <end position="472"/>
    </location>
</feature>
<dbReference type="GO" id="GO:0071949">
    <property type="term" value="F:FAD binding"/>
    <property type="evidence" value="ECO:0007669"/>
    <property type="project" value="InterPro"/>
</dbReference>
<dbReference type="PANTHER" id="PTHR13789">
    <property type="entry name" value="MONOOXYGENASE"/>
    <property type="match status" value="1"/>
</dbReference>
<dbReference type="RefSeq" id="XP_025374449.1">
    <property type="nucleotide sequence ID" value="XM_025522895.1"/>
</dbReference>
<keyword evidence="7" id="KW-0732">Signal</keyword>
<dbReference type="PROSITE" id="PS51257">
    <property type="entry name" value="PROKAR_LIPOPROTEIN"/>
    <property type="match status" value="1"/>
</dbReference>
<dbReference type="STRING" id="215250.A0A316YDP0"/>
<dbReference type="EMBL" id="KZ819641">
    <property type="protein sequence ID" value="PWN87251.1"/>
    <property type="molecule type" value="Genomic_DNA"/>
</dbReference>
<dbReference type="AlphaFoldDB" id="A0A316YDP0"/>
<evidence type="ECO:0000313" key="9">
    <source>
        <dbReference type="EMBL" id="PWN87251.1"/>
    </source>
</evidence>
<keyword evidence="3" id="KW-0274">FAD</keyword>
<feature type="domain" description="FAD-binding" evidence="8">
    <location>
        <begin position="296"/>
        <end position="360"/>
    </location>
</feature>
<evidence type="ECO:0000256" key="4">
    <source>
        <dbReference type="ARBA" id="ARBA00023002"/>
    </source>
</evidence>
<keyword evidence="4" id="KW-0560">Oxidoreductase</keyword>
<gene>
    <name evidence="9" type="ORF">FA10DRAFT_269829</name>
</gene>
<evidence type="ECO:0000256" key="5">
    <source>
        <dbReference type="ARBA" id="ARBA00023033"/>
    </source>
</evidence>
<evidence type="ECO:0000313" key="10">
    <source>
        <dbReference type="Proteomes" id="UP000245768"/>
    </source>
</evidence>
<dbReference type="Gene3D" id="3.50.50.60">
    <property type="entry name" value="FAD/NAD(P)-binding domain"/>
    <property type="match status" value="1"/>
</dbReference>
<evidence type="ECO:0000256" key="1">
    <source>
        <dbReference type="ARBA" id="ARBA00007992"/>
    </source>
</evidence>
<dbReference type="GO" id="GO:0004497">
    <property type="term" value="F:monooxygenase activity"/>
    <property type="evidence" value="ECO:0007669"/>
    <property type="project" value="UniProtKB-KW"/>
</dbReference>
<feature type="domain" description="FAD-binding" evidence="8">
    <location>
        <begin position="6"/>
        <end position="177"/>
    </location>
</feature>
<evidence type="ECO:0000256" key="6">
    <source>
        <dbReference type="SAM" id="MobiDB-lite"/>
    </source>
</evidence>
<evidence type="ECO:0000259" key="8">
    <source>
        <dbReference type="Pfam" id="PF01494"/>
    </source>
</evidence>
<keyword evidence="2" id="KW-0285">Flavoprotein</keyword>
<dbReference type="InterPro" id="IPR050493">
    <property type="entry name" value="FAD-dep_Monooxygenase_BioMet"/>
</dbReference>
<accession>A0A316YDP0</accession>
<proteinExistence type="inferred from homology"/>
<dbReference type="PANTHER" id="PTHR13789:SF314">
    <property type="entry name" value="FAD-BINDING DOMAIN-CONTAINING PROTEIN"/>
    <property type="match status" value="1"/>
</dbReference>
<dbReference type="InterPro" id="IPR036188">
    <property type="entry name" value="FAD/NAD-bd_sf"/>
</dbReference>
<sequence>MTAGKLRVIIVGGAITGCTLAAALQDVASEIVVLERNPSAKAMDLEQGGAGLALLQSSNAILRSDLLLPQGIKGSDVRSARHEGEGNVMRILSWTTGQVGMSIPSPGETRTVHRKTLTKALYEIAIASKAPVTFKWGKTAARIDTTKGIVETTDGEVLEADLIVGADGVRSCVRTAILEASGLPVASSVPLGVSCARWSLRDDEVPEKTRECLRLPSDKSQGYGNTTFHCDSQRLVTYRMRDDGLLNSILYFYDSFVPPSLATQDRPSATSWRQAGSTALLKKLIDESNPAEPLAQLLAAPQQVGLWQLRKYVPLPTWSHGNAVLLGDAAHPMAPFQASGSSQAIEDVEAFVHALVASRKDGEPLSKALDDFYKLRFLRASIVQAISDRTPFPQDLLQQSQKQSQEKAPPVPDEARNHPSYREAAERVEEAMKSHSIDLCSPTVARFAMVYPGVKRFVEDYPKLVLGSTPRL</sequence>
<dbReference type="Proteomes" id="UP000245768">
    <property type="component" value="Unassembled WGS sequence"/>
</dbReference>
<evidence type="ECO:0000256" key="7">
    <source>
        <dbReference type="SAM" id="SignalP"/>
    </source>
</evidence>
<feature type="region of interest" description="Disordered" evidence="6">
    <location>
        <begin position="396"/>
        <end position="422"/>
    </location>
</feature>
<protein>
    <submittedName>
        <fullName evidence="9">FAD/NAD(P)-binding domain-containing protein</fullName>
    </submittedName>
</protein>
<evidence type="ECO:0000256" key="2">
    <source>
        <dbReference type="ARBA" id="ARBA00022630"/>
    </source>
</evidence>
<keyword evidence="10" id="KW-1185">Reference proteome</keyword>
<feature type="compositionally biased region" description="Basic and acidic residues" evidence="6">
    <location>
        <begin position="413"/>
        <end position="422"/>
    </location>
</feature>
<dbReference type="Pfam" id="PF01494">
    <property type="entry name" value="FAD_binding_3"/>
    <property type="match status" value="2"/>
</dbReference>
<keyword evidence="5" id="KW-0503">Monooxygenase</keyword>